<feature type="region of interest" description="Disordered" evidence="1">
    <location>
        <begin position="304"/>
        <end position="348"/>
    </location>
</feature>
<dbReference type="VEuPathDB" id="CryptoDB:Cvel_24199"/>
<keyword evidence="3" id="KW-0732">Signal</keyword>
<organism evidence="4">
    <name type="scientific">Chromera velia CCMP2878</name>
    <dbReference type="NCBI Taxonomy" id="1169474"/>
    <lineage>
        <taxon>Eukaryota</taxon>
        <taxon>Sar</taxon>
        <taxon>Alveolata</taxon>
        <taxon>Colpodellida</taxon>
        <taxon>Chromeraceae</taxon>
        <taxon>Chromera</taxon>
    </lineage>
</organism>
<evidence type="ECO:0000256" key="2">
    <source>
        <dbReference type="SAM" id="Phobius"/>
    </source>
</evidence>
<name>A0A0G4H0Y0_9ALVE</name>
<reference evidence="4" key="1">
    <citation type="submission" date="2014-11" db="EMBL/GenBank/DDBJ databases">
        <authorList>
            <person name="Otto D Thomas"/>
            <person name="Naeem Raeece"/>
        </authorList>
    </citation>
    <scope>NUCLEOTIDE SEQUENCE</scope>
</reference>
<gene>
    <name evidence="4" type="ORF">Cvel_24199</name>
</gene>
<dbReference type="PANTHER" id="PTHR35302:SF1">
    <property type="entry name" value="PROTEIN COFACTOR ASSEMBLY OF COMPLEX C SUBUNIT B CCB1, CHLOROPLASTIC"/>
    <property type="match status" value="1"/>
</dbReference>
<protein>
    <submittedName>
        <fullName evidence="4">Uncharacterized protein</fullName>
    </submittedName>
</protein>
<evidence type="ECO:0000256" key="3">
    <source>
        <dbReference type="SAM" id="SignalP"/>
    </source>
</evidence>
<accession>A0A0G4H0Y0</accession>
<dbReference type="AlphaFoldDB" id="A0A0G4H0Y0"/>
<dbReference type="PANTHER" id="PTHR35302">
    <property type="match status" value="1"/>
</dbReference>
<keyword evidence="2" id="KW-1133">Transmembrane helix</keyword>
<dbReference type="Pfam" id="PF12046">
    <property type="entry name" value="CCB1"/>
    <property type="match status" value="1"/>
</dbReference>
<proteinExistence type="predicted"/>
<feature type="compositionally biased region" description="Basic and acidic residues" evidence="1">
    <location>
        <begin position="333"/>
        <end position="348"/>
    </location>
</feature>
<dbReference type="EMBL" id="CDMZ01001749">
    <property type="protein sequence ID" value="CEM37014.1"/>
    <property type="molecule type" value="Genomic_DNA"/>
</dbReference>
<feature type="transmembrane region" description="Helical" evidence="2">
    <location>
        <begin position="195"/>
        <end position="217"/>
    </location>
</feature>
<feature type="chain" id="PRO_5005191440" evidence="3">
    <location>
        <begin position="20"/>
        <end position="348"/>
    </location>
</feature>
<feature type="signal peptide" evidence="3">
    <location>
        <begin position="1"/>
        <end position="19"/>
    </location>
</feature>
<dbReference type="InterPro" id="IPR021919">
    <property type="entry name" value="CCB1"/>
</dbReference>
<keyword evidence="2" id="KW-0812">Transmembrane</keyword>
<feature type="transmembrane region" description="Helical" evidence="2">
    <location>
        <begin position="108"/>
        <end position="126"/>
    </location>
</feature>
<keyword evidence="2" id="KW-0472">Membrane</keyword>
<sequence>MVRFSFALSVASLVYPSLAVSSRPAFVPSRPLPQLLHRASRQRCSGVEVPRETAVHETELPQAEETAPSLGSLSPLMLTAASLFASPGLALAQEQGAYVPEASFDPKSFWLTCFLYFLCLPGFYSVMKRTVKSKDVDKTFSVPLEQYGGVASVEDAIGETRQMLAEHFRNFNWELRETQGESLTYTGLISRNIGVVWFLTFCGLIVFGSLSLVMIVVEQAIFGVGNGLGNLWWLSVLLGPLAGKYHWDNGTRYEMVTATVMRGDEGKSVDVRLKGMEDEIERLRGLQDWCEKGKERIEGLIKIRPELSDDPEGGALASPPNGAGVSSENAVSKVEEKEKEKETTGPAA</sequence>
<evidence type="ECO:0000256" key="1">
    <source>
        <dbReference type="SAM" id="MobiDB-lite"/>
    </source>
</evidence>
<feature type="transmembrane region" description="Helical" evidence="2">
    <location>
        <begin position="229"/>
        <end position="247"/>
    </location>
</feature>
<evidence type="ECO:0000313" key="4">
    <source>
        <dbReference type="EMBL" id="CEM37014.1"/>
    </source>
</evidence>